<dbReference type="GO" id="GO:0016747">
    <property type="term" value="F:acyltransferase activity, transferring groups other than amino-acyl groups"/>
    <property type="evidence" value="ECO:0007669"/>
    <property type="project" value="InterPro"/>
</dbReference>
<evidence type="ECO:0000256" key="1">
    <source>
        <dbReference type="ARBA" id="ARBA00022679"/>
    </source>
</evidence>
<keyword evidence="2" id="KW-0012">Acyltransferase</keyword>
<sequence>MTWHFTDDPAVFRAAAGALLAAEPARNTGLLTLVDTAGRLGWWTEPDGRVTGVLVVAAPGEPTFGTVTPEAARALASSPDFPENGRLAVVRGETAPVEAFAEAIGRPWTATFRMRLFRLGTLTPPDPAPAGRARVATTADVPLAAAWAREFVRDIGEEPGEDYTGPVTERISDGRLLFWDADDGRPVSMACFSPVAEGQSRVHLVYTPPAARGRGYAAGVTAAVTRAARDAGAVQVLLFTDLANPTSNALYRRLGYRPVNDHLTAAFTAR</sequence>
<protein>
    <submittedName>
        <fullName evidence="4 5">N-acetyltransferase</fullName>
    </submittedName>
</protein>
<proteinExistence type="predicted"/>
<dbReference type="PROSITE" id="PS51186">
    <property type="entry name" value="GNAT"/>
    <property type="match status" value="1"/>
</dbReference>
<reference evidence="4 7" key="1">
    <citation type="journal article" date="2014" name="Int. J. Syst. Evol. Microbiol.">
        <title>Complete genome sequence of Corynebacterium casei LMG S-19264T (=DSM 44701T), isolated from a smear-ripened cheese.</title>
        <authorList>
            <consortium name="US DOE Joint Genome Institute (JGI-PGF)"/>
            <person name="Walter F."/>
            <person name="Albersmeier A."/>
            <person name="Kalinowski J."/>
            <person name="Ruckert C."/>
        </authorList>
    </citation>
    <scope>NUCLEOTIDE SEQUENCE [LARGE SCALE GENOMIC DNA]</scope>
    <source>
        <strain evidence="4 7">JCM 4205</strain>
    </source>
</reference>
<name>A0AAV4KPV9_9ACTN</name>
<dbReference type="AlphaFoldDB" id="A0AAV4KPV9"/>
<evidence type="ECO:0000313" key="4">
    <source>
        <dbReference type="EMBL" id="GGR41654.1"/>
    </source>
</evidence>
<dbReference type="Pfam" id="PF00583">
    <property type="entry name" value="Acetyltransf_1"/>
    <property type="match status" value="1"/>
</dbReference>
<dbReference type="Proteomes" id="UP000326029">
    <property type="component" value="Chromosome"/>
</dbReference>
<dbReference type="SUPFAM" id="SSF55729">
    <property type="entry name" value="Acyl-CoA N-acyltransferases (Nat)"/>
    <property type="match status" value="1"/>
</dbReference>
<dbReference type="Gene3D" id="3.40.630.30">
    <property type="match status" value="1"/>
</dbReference>
<evidence type="ECO:0000256" key="2">
    <source>
        <dbReference type="ARBA" id="ARBA00023315"/>
    </source>
</evidence>
<keyword evidence="6" id="KW-1185">Reference proteome</keyword>
<reference evidence="4" key="3">
    <citation type="submission" date="2023-08" db="EMBL/GenBank/DDBJ databases">
        <authorList>
            <person name="Sun Q."/>
            <person name="Ohkuma M."/>
        </authorList>
    </citation>
    <scope>NUCLEOTIDE SEQUENCE</scope>
    <source>
        <strain evidence="4">JCM 4205</strain>
    </source>
</reference>
<keyword evidence="1" id="KW-0808">Transferase</keyword>
<dbReference type="PANTHER" id="PTHR43877">
    <property type="entry name" value="AMINOALKYLPHOSPHONATE N-ACETYLTRANSFERASE-RELATED-RELATED"/>
    <property type="match status" value="1"/>
</dbReference>
<organism evidence="4 7">
    <name type="scientific">Streptomyces cinereoruber</name>
    <dbReference type="NCBI Taxonomy" id="67260"/>
    <lineage>
        <taxon>Bacteria</taxon>
        <taxon>Bacillati</taxon>
        <taxon>Actinomycetota</taxon>
        <taxon>Actinomycetes</taxon>
        <taxon>Kitasatosporales</taxon>
        <taxon>Streptomycetaceae</taxon>
        <taxon>Streptomyces</taxon>
    </lineage>
</organism>
<dbReference type="RefSeq" id="WP_062756126.1">
    <property type="nucleotide sequence ID" value="NZ_BMSJ01000010.1"/>
</dbReference>
<gene>
    <name evidence="5" type="ORF">CP977_10370</name>
    <name evidence="4" type="ORF">GCM10010497_51190</name>
</gene>
<reference evidence="5 6" key="2">
    <citation type="submission" date="2017-09" db="EMBL/GenBank/DDBJ databases">
        <authorList>
            <person name="Lee N."/>
            <person name="Cho B.-K."/>
        </authorList>
    </citation>
    <scope>NUCLEOTIDE SEQUENCE [LARGE SCALE GENOMIC DNA]</scope>
    <source>
        <strain evidence="5 6">ATCC 19740</strain>
    </source>
</reference>
<dbReference type="GeneID" id="95454175"/>
<dbReference type="InterPro" id="IPR016181">
    <property type="entry name" value="Acyl_CoA_acyltransferase"/>
</dbReference>
<dbReference type="EMBL" id="BMSJ01000010">
    <property type="protein sequence ID" value="GGR41654.1"/>
    <property type="molecule type" value="Genomic_DNA"/>
</dbReference>
<feature type="domain" description="N-acetyltransferase" evidence="3">
    <location>
        <begin position="131"/>
        <end position="270"/>
    </location>
</feature>
<dbReference type="InterPro" id="IPR050832">
    <property type="entry name" value="Bact_Acetyltransf"/>
</dbReference>
<evidence type="ECO:0000313" key="5">
    <source>
        <dbReference type="EMBL" id="QEV32535.1"/>
    </source>
</evidence>
<accession>A0AAV4KPV9</accession>
<dbReference type="CDD" id="cd04301">
    <property type="entry name" value="NAT_SF"/>
    <property type="match status" value="1"/>
</dbReference>
<evidence type="ECO:0000259" key="3">
    <source>
        <dbReference type="PROSITE" id="PS51186"/>
    </source>
</evidence>
<evidence type="ECO:0000313" key="7">
    <source>
        <dbReference type="Proteomes" id="UP000642014"/>
    </source>
</evidence>
<dbReference type="Proteomes" id="UP000642014">
    <property type="component" value="Unassembled WGS sequence"/>
</dbReference>
<dbReference type="PANTHER" id="PTHR43877:SF2">
    <property type="entry name" value="AMINOALKYLPHOSPHONATE N-ACETYLTRANSFERASE-RELATED"/>
    <property type="match status" value="1"/>
</dbReference>
<evidence type="ECO:0000313" key="6">
    <source>
        <dbReference type="Proteomes" id="UP000326029"/>
    </source>
</evidence>
<dbReference type="InterPro" id="IPR000182">
    <property type="entry name" value="GNAT_dom"/>
</dbReference>
<dbReference type="EMBL" id="CP023693">
    <property type="protein sequence ID" value="QEV32535.1"/>
    <property type="molecule type" value="Genomic_DNA"/>
</dbReference>